<feature type="region of interest" description="Disordered" evidence="7">
    <location>
        <begin position="143"/>
        <end position="175"/>
    </location>
</feature>
<dbReference type="Gene3D" id="3.10.20.90">
    <property type="entry name" value="Phosphatidylinositol 3-kinase Catalytic Subunit, Chain A, domain 1"/>
    <property type="match status" value="1"/>
</dbReference>
<dbReference type="SUPFAM" id="SSF54236">
    <property type="entry name" value="Ubiquitin-like"/>
    <property type="match status" value="1"/>
</dbReference>
<dbReference type="InterPro" id="IPR035563">
    <property type="entry name" value="SF3As1_ubi"/>
</dbReference>
<evidence type="ECO:0000256" key="7">
    <source>
        <dbReference type="SAM" id="MobiDB-lite"/>
    </source>
</evidence>
<dbReference type="CDD" id="cd01800">
    <property type="entry name" value="Ubl_SF3a120"/>
    <property type="match status" value="1"/>
</dbReference>
<keyword evidence="2" id="KW-0507">mRNA processing</keyword>
<dbReference type="InterPro" id="IPR022030">
    <property type="entry name" value="SF3A1_dom"/>
</dbReference>
<dbReference type="GO" id="GO:0071004">
    <property type="term" value="C:U2-type prespliceosome"/>
    <property type="evidence" value="ECO:0007669"/>
    <property type="project" value="TreeGrafter"/>
</dbReference>
<feature type="compositionally biased region" description="Acidic residues" evidence="7">
    <location>
        <begin position="363"/>
        <end position="373"/>
    </location>
</feature>
<dbReference type="GO" id="GO:0005686">
    <property type="term" value="C:U2 snRNP"/>
    <property type="evidence" value="ECO:0007669"/>
    <property type="project" value="TreeGrafter"/>
</dbReference>
<feature type="domain" description="SURP motif" evidence="9">
    <location>
        <begin position="202"/>
        <end position="246"/>
    </location>
</feature>
<dbReference type="Pfam" id="PF12230">
    <property type="entry name" value="PRP21_like_P"/>
    <property type="match status" value="2"/>
</dbReference>
<dbReference type="PANTHER" id="PTHR15316">
    <property type="entry name" value="SPLICEOSOME ASSOCIATED PROTEIN 114/SWAP SPLICING FACTOR-RELATED"/>
    <property type="match status" value="1"/>
</dbReference>
<dbReference type="SMART" id="SM00213">
    <property type="entry name" value="UBQ"/>
    <property type="match status" value="1"/>
</dbReference>
<keyword evidence="5" id="KW-0508">mRNA splicing</keyword>
<feature type="domain" description="Ubiquitin-like" evidence="8">
    <location>
        <begin position="607"/>
        <end position="694"/>
    </location>
</feature>
<evidence type="ECO:0000256" key="3">
    <source>
        <dbReference type="ARBA" id="ARBA00022728"/>
    </source>
</evidence>
<dbReference type="InterPro" id="IPR035967">
    <property type="entry name" value="SWAP/Surp_sf"/>
</dbReference>
<reference evidence="10" key="1">
    <citation type="submission" date="2020-06" db="EMBL/GenBank/DDBJ databases">
        <authorList>
            <consortium name="Plant Systems Biology data submission"/>
        </authorList>
    </citation>
    <scope>NUCLEOTIDE SEQUENCE</scope>
    <source>
        <strain evidence="10">D6</strain>
    </source>
</reference>
<feature type="compositionally biased region" description="Pro residues" evidence="7">
    <location>
        <begin position="508"/>
        <end position="519"/>
    </location>
</feature>
<dbReference type="EMBL" id="CAICTM010001867">
    <property type="protein sequence ID" value="CAB9526684.1"/>
    <property type="molecule type" value="Genomic_DNA"/>
</dbReference>
<accession>A0A9N8EW48</accession>
<dbReference type="InterPro" id="IPR000061">
    <property type="entry name" value="Surp"/>
</dbReference>
<dbReference type="GO" id="GO:0071013">
    <property type="term" value="C:catalytic step 2 spliceosome"/>
    <property type="evidence" value="ECO:0007669"/>
    <property type="project" value="TreeGrafter"/>
</dbReference>
<dbReference type="PROSITE" id="PS50128">
    <property type="entry name" value="SURP"/>
    <property type="match status" value="2"/>
</dbReference>
<feature type="compositionally biased region" description="Basic and acidic residues" evidence="7">
    <location>
        <begin position="143"/>
        <end position="152"/>
    </location>
</feature>
<dbReference type="Proteomes" id="UP001153069">
    <property type="component" value="Unassembled WGS sequence"/>
</dbReference>
<feature type="region of interest" description="Disordered" evidence="7">
    <location>
        <begin position="347"/>
        <end position="374"/>
    </location>
</feature>
<feature type="region of interest" description="Disordered" evidence="7">
    <location>
        <begin position="69"/>
        <end position="123"/>
    </location>
</feature>
<feature type="region of interest" description="Disordered" evidence="7">
    <location>
        <begin position="484"/>
        <end position="592"/>
    </location>
</feature>
<dbReference type="GO" id="GO:0003723">
    <property type="term" value="F:RNA binding"/>
    <property type="evidence" value="ECO:0007669"/>
    <property type="project" value="InterPro"/>
</dbReference>
<dbReference type="Pfam" id="PF01805">
    <property type="entry name" value="Surp"/>
    <property type="match status" value="2"/>
</dbReference>
<gene>
    <name evidence="10" type="ORF">SEMRO_1869_G302650.1</name>
</gene>
<evidence type="ECO:0000313" key="10">
    <source>
        <dbReference type="EMBL" id="CAB9526684.1"/>
    </source>
</evidence>
<dbReference type="AlphaFoldDB" id="A0A9N8EW48"/>
<feature type="compositionally biased region" description="Low complexity" evidence="7">
    <location>
        <begin position="347"/>
        <end position="358"/>
    </location>
</feature>
<sequence length="696" mass="75887">MGIEGVIRPPPEIRAVADKTASYVAKNGRAFEARILGSGKGKTPKFAFLQPTSPFHAYYEDRIRFYESGGEDKKEEEPDASKEKTDGASVKKESDKKKQSAKEAEKEEKKKGEKSGKSSAAIDPVAKALLTQRGRIAQARAGFEKDNGKEAAEQPPPEQQEEGVPPPPPPPRKQQFIAAAPPALELVNIVAPASLTLAQVEIIQLVAQFTAMDGKGGPFFMALSHREWANPAFGFCQPRHGHFAYFSALVDAYRRIFDTWSASNQDSGVIHEKAGNVDKCLEAAAYRVAYEHDLEEQTRKQQAEDGEMPSDSALIDWHDFVVVETIDFPADEQVHMAMLPPPPPPKVTTTVATPAGPAAKEDTMDESDDEDGGETIRVVPTYTPKVVSAQASNPMQEVIDPITGKSIPVKDMPEHMRIQLLDPKWAEERKKFQEKQKDSNLVSGDVIASNISRFTRDAYGKSEHDILSGETDAKKRLDEANRIIREQSQRGVGPSLPQPVQPTMNAAPMPPPPPPPPPKHPLEQPMEPDAKRQRLDGAVDPAAAVPGGLPMQAPLPPPPSGVPPPPPLQAPPEHPAADPMAPLPDTPKNGELLPADEFVKTLNKPEVTLQVRIPNDRSQMAWNFYGQIVSLSVDVMSKVKVVKQELSRAHLNGMPANKIQLKTSTGFLKDSTTLAQLNIGPTATVEMIPKTRGGRK</sequence>
<keyword evidence="6" id="KW-0539">Nucleus</keyword>
<comment type="subcellular location">
    <subcellularLocation>
        <location evidence="1">Nucleus</location>
    </subcellularLocation>
</comment>
<organism evidence="10 11">
    <name type="scientific">Seminavis robusta</name>
    <dbReference type="NCBI Taxonomy" id="568900"/>
    <lineage>
        <taxon>Eukaryota</taxon>
        <taxon>Sar</taxon>
        <taxon>Stramenopiles</taxon>
        <taxon>Ochrophyta</taxon>
        <taxon>Bacillariophyta</taxon>
        <taxon>Bacillariophyceae</taxon>
        <taxon>Bacillariophycidae</taxon>
        <taxon>Naviculales</taxon>
        <taxon>Naviculaceae</taxon>
        <taxon>Seminavis</taxon>
    </lineage>
</organism>
<evidence type="ECO:0000256" key="5">
    <source>
        <dbReference type="ARBA" id="ARBA00023187"/>
    </source>
</evidence>
<feature type="compositionally biased region" description="Basic and acidic residues" evidence="7">
    <location>
        <begin position="69"/>
        <end position="116"/>
    </location>
</feature>
<dbReference type="GO" id="GO:0000381">
    <property type="term" value="P:regulation of alternative mRNA splicing, via spliceosome"/>
    <property type="evidence" value="ECO:0007669"/>
    <property type="project" value="TreeGrafter"/>
</dbReference>
<dbReference type="GO" id="GO:0045292">
    <property type="term" value="P:mRNA cis splicing, via spliceosome"/>
    <property type="evidence" value="ECO:0007669"/>
    <property type="project" value="InterPro"/>
</dbReference>
<dbReference type="InterPro" id="IPR029071">
    <property type="entry name" value="Ubiquitin-like_domsf"/>
</dbReference>
<proteinExistence type="predicted"/>
<dbReference type="SUPFAM" id="SSF109905">
    <property type="entry name" value="Surp module (SWAP domain)"/>
    <property type="match status" value="2"/>
</dbReference>
<dbReference type="InterPro" id="IPR000626">
    <property type="entry name" value="Ubiquitin-like_dom"/>
</dbReference>
<dbReference type="OrthoDB" id="447637at2759"/>
<keyword evidence="3" id="KW-0747">Spliceosome</keyword>
<feature type="compositionally biased region" description="Basic and acidic residues" evidence="7">
    <location>
        <begin position="528"/>
        <end position="537"/>
    </location>
</feature>
<evidence type="ECO:0000256" key="2">
    <source>
        <dbReference type="ARBA" id="ARBA00022664"/>
    </source>
</evidence>
<evidence type="ECO:0000256" key="1">
    <source>
        <dbReference type="ARBA" id="ARBA00004123"/>
    </source>
</evidence>
<evidence type="ECO:0000259" key="9">
    <source>
        <dbReference type="PROSITE" id="PS50128"/>
    </source>
</evidence>
<dbReference type="PRINTS" id="PR01217">
    <property type="entry name" value="PRICHEXTENSN"/>
</dbReference>
<comment type="caution">
    <text evidence="10">The sequence shown here is derived from an EMBL/GenBank/DDBJ whole genome shotgun (WGS) entry which is preliminary data.</text>
</comment>
<keyword evidence="4" id="KW-0677">Repeat</keyword>
<keyword evidence="11" id="KW-1185">Reference proteome</keyword>
<feature type="compositionally biased region" description="Pro residues" evidence="7">
    <location>
        <begin position="154"/>
        <end position="172"/>
    </location>
</feature>
<feature type="domain" description="SURP motif" evidence="9">
    <location>
        <begin position="16"/>
        <end position="59"/>
    </location>
</feature>
<evidence type="ECO:0000313" key="11">
    <source>
        <dbReference type="Proteomes" id="UP001153069"/>
    </source>
</evidence>
<feature type="compositionally biased region" description="Pro residues" evidence="7">
    <location>
        <begin position="553"/>
        <end position="574"/>
    </location>
</feature>
<dbReference type="SMART" id="SM00648">
    <property type="entry name" value="SWAP"/>
    <property type="match status" value="2"/>
</dbReference>
<protein>
    <submittedName>
        <fullName evidence="10">Splicing factor 3A subunit 1</fullName>
    </submittedName>
</protein>
<name>A0A9N8EW48_9STRA</name>
<dbReference type="PROSITE" id="PS50053">
    <property type="entry name" value="UBIQUITIN_2"/>
    <property type="match status" value="1"/>
</dbReference>
<evidence type="ECO:0000256" key="4">
    <source>
        <dbReference type="ARBA" id="ARBA00022737"/>
    </source>
</evidence>
<dbReference type="FunFam" id="1.10.10.790:FF:000002">
    <property type="entry name" value="Splicing factor 3A subunit 1"/>
    <property type="match status" value="1"/>
</dbReference>
<evidence type="ECO:0000259" key="8">
    <source>
        <dbReference type="PROSITE" id="PS50053"/>
    </source>
</evidence>
<dbReference type="InterPro" id="IPR045146">
    <property type="entry name" value="SF3A1"/>
</dbReference>
<evidence type="ECO:0000256" key="6">
    <source>
        <dbReference type="ARBA" id="ARBA00023242"/>
    </source>
</evidence>
<dbReference type="PANTHER" id="PTHR15316:SF1">
    <property type="entry name" value="SPLICING FACTOR 3A SUBUNIT 1"/>
    <property type="match status" value="1"/>
</dbReference>
<dbReference type="Gene3D" id="1.10.10.790">
    <property type="entry name" value="Surp module"/>
    <property type="match status" value="2"/>
</dbReference>
<feature type="compositionally biased region" description="Low complexity" evidence="7">
    <location>
        <begin position="538"/>
        <end position="552"/>
    </location>
</feature>